<name>A0A7X9P2X2_9BACT</name>
<sequence>MKNNSRLIIILSSIVILIFLEGKNLQDSFGWGIEEQNTVLEEWFSSEEKDLFLENEVTLRNSY</sequence>
<dbReference type="RefSeq" id="WP_169656316.1">
    <property type="nucleotide sequence ID" value="NZ_JABANE010000017.1"/>
</dbReference>
<dbReference type="AlphaFoldDB" id="A0A7X9P2X2"/>
<dbReference type="Proteomes" id="UP000576082">
    <property type="component" value="Unassembled WGS sequence"/>
</dbReference>
<evidence type="ECO:0000313" key="1">
    <source>
        <dbReference type="EMBL" id="NME68002.1"/>
    </source>
</evidence>
<dbReference type="EMBL" id="JABANE010000017">
    <property type="protein sequence ID" value="NME68002.1"/>
    <property type="molecule type" value="Genomic_DNA"/>
</dbReference>
<accession>A0A7X9P2X2</accession>
<proteinExistence type="predicted"/>
<keyword evidence="2" id="KW-1185">Reference proteome</keyword>
<organism evidence="1 2">
    <name type="scientific">Flammeovirga aprica JL-4</name>
    <dbReference type="NCBI Taxonomy" id="694437"/>
    <lineage>
        <taxon>Bacteria</taxon>
        <taxon>Pseudomonadati</taxon>
        <taxon>Bacteroidota</taxon>
        <taxon>Cytophagia</taxon>
        <taxon>Cytophagales</taxon>
        <taxon>Flammeovirgaceae</taxon>
        <taxon>Flammeovirga</taxon>
    </lineage>
</organism>
<protein>
    <submittedName>
        <fullName evidence="1">Uncharacterized protein</fullName>
    </submittedName>
</protein>
<comment type="caution">
    <text evidence="1">The sequence shown here is derived from an EMBL/GenBank/DDBJ whole genome shotgun (WGS) entry which is preliminary data.</text>
</comment>
<gene>
    <name evidence="1" type="ORF">HHU12_08530</name>
</gene>
<reference evidence="1 2" key="1">
    <citation type="submission" date="2020-04" db="EMBL/GenBank/DDBJ databases">
        <title>Flammeovirga sp. SR4, a novel species isolated from seawater.</title>
        <authorList>
            <person name="Wang X."/>
        </authorList>
    </citation>
    <scope>NUCLEOTIDE SEQUENCE [LARGE SCALE GENOMIC DNA]</scope>
    <source>
        <strain evidence="1 2">ATCC 23126</strain>
    </source>
</reference>
<evidence type="ECO:0000313" key="2">
    <source>
        <dbReference type="Proteomes" id="UP000576082"/>
    </source>
</evidence>